<evidence type="ECO:0000256" key="12">
    <source>
        <dbReference type="ARBA" id="ARBA00023004"/>
    </source>
</evidence>
<feature type="domain" description="Cytochrome oxidase subunit I profile" evidence="20">
    <location>
        <begin position="38"/>
        <end position="548"/>
    </location>
</feature>
<dbReference type="PROSITE" id="PS50855">
    <property type="entry name" value="COX1"/>
    <property type="match status" value="1"/>
</dbReference>
<dbReference type="SUPFAM" id="SSF81442">
    <property type="entry name" value="Cytochrome c oxidase subunit I-like"/>
    <property type="match status" value="1"/>
</dbReference>
<feature type="compositionally biased region" description="Basic and acidic residues" evidence="19">
    <location>
        <begin position="578"/>
        <end position="591"/>
    </location>
</feature>
<keyword evidence="18" id="KW-1003">Cell membrane</keyword>
<dbReference type="InterPro" id="IPR023615">
    <property type="entry name" value="Cyt_c_Oxase_su1_BS"/>
</dbReference>
<keyword evidence="12 18" id="KW-0408">Iron</keyword>
<comment type="subcellular location">
    <subcellularLocation>
        <location evidence="18">Cell membrane</location>
        <topology evidence="18">Multi-pass membrane protein</topology>
    </subcellularLocation>
    <subcellularLocation>
        <location evidence="1">Membrane</location>
        <topology evidence="1">Multi-pass membrane protein</topology>
    </subcellularLocation>
</comment>
<protein>
    <recommendedName>
        <fullName evidence="18">Cytochrome c oxidase subunit 1</fullName>
        <ecNumber evidence="18">7.1.1.9</ecNumber>
    </recommendedName>
</protein>
<evidence type="ECO:0000256" key="15">
    <source>
        <dbReference type="ARBA" id="ARBA00025218"/>
    </source>
</evidence>
<evidence type="ECO:0000256" key="2">
    <source>
        <dbReference type="ARBA" id="ARBA00004673"/>
    </source>
</evidence>
<dbReference type="PRINTS" id="PR01165">
    <property type="entry name" value="CYCOXIDASEI"/>
</dbReference>
<evidence type="ECO:0000256" key="17">
    <source>
        <dbReference type="RuleBase" id="RU000370"/>
    </source>
</evidence>
<feature type="compositionally biased region" description="Acidic residues" evidence="19">
    <location>
        <begin position="660"/>
        <end position="670"/>
    </location>
</feature>
<keyword evidence="4 17" id="KW-0813">Transport</keyword>
<feature type="region of interest" description="Disordered" evidence="19">
    <location>
        <begin position="565"/>
        <end position="670"/>
    </location>
</feature>
<dbReference type="PANTHER" id="PTHR10422:SF18">
    <property type="entry name" value="CYTOCHROME C OXIDASE SUBUNIT 1"/>
    <property type="match status" value="1"/>
</dbReference>
<gene>
    <name evidence="21" type="primary">ctaD</name>
    <name evidence="21" type="ORF">V1634_13245</name>
</gene>
<evidence type="ECO:0000256" key="6">
    <source>
        <dbReference type="ARBA" id="ARBA00022660"/>
    </source>
</evidence>
<keyword evidence="22" id="KW-1185">Reference proteome</keyword>
<comment type="function">
    <text evidence="15 18">Cytochrome c oxidase is the component of the respiratory chain that catalyzes the reduction of oxygen to water. Subunits 1-3 form the functional core of the enzyme complex. CO I is the catalytic subunit of the enzyme. Electrons originating in cytochrome c are transferred via the copper A center of subunit 2 and heme A of subunit 1 to the bimetallic center formed by heme A3 and copper B.</text>
</comment>
<evidence type="ECO:0000256" key="18">
    <source>
        <dbReference type="RuleBase" id="RU363061"/>
    </source>
</evidence>
<comment type="similarity">
    <text evidence="3 17">Belongs to the heme-copper respiratory oxidase family.</text>
</comment>
<dbReference type="EMBL" id="JAZGQL010000008">
    <property type="protein sequence ID" value="MEE6307789.1"/>
    <property type="molecule type" value="Genomic_DNA"/>
</dbReference>
<feature type="transmembrane region" description="Helical" evidence="18">
    <location>
        <begin position="371"/>
        <end position="391"/>
    </location>
</feature>
<evidence type="ECO:0000313" key="22">
    <source>
        <dbReference type="Proteomes" id="UP001339911"/>
    </source>
</evidence>
<dbReference type="InterPro" id="IPR023616">
    <property type="entry name" value="Cyt_c_oxase-like_su1_dom"/>
</dbReference>
<keyword evidence="6 17" id="KW-0679">Respiratory chain</keyword>
<feature type="transmembrane region" description="Helical" evidence="18">
    <location>
        <begin position="219"/>
        <end position="246"/>
    </location>
</feature>
<dbReference type="InterPro" id="IPR000883">
    <property type="entry name" value="Cyt_C_Oxase_1"/>
</dbReference>
<evidence type="ECO:0000256" key="3">
    <source>
        <dbReference type="ARBA" id="ARBA00009578"/>
    </source>
</evidence>
<organism evidence="21 22">
    <name type="scientific">Plantactinospora veratri</name>
    <dbReference type="NCBI Taxonomy" id="1436122"/>
    <lineage>
        <taxon>Bacteria</taxon>
        <taxon>Bacillati</taxon>
        <taxon>Actinomycetota</taxon>
        <taxon>Actinomycetes</taxon>
        <taxon>Micromonosporales</taxon>
        <taxon>Micromonosporaceae</taxon>
        <taxon>Plantactinospora</taxon>
    </lineage>
</organism>
<keyword evidence="8 18" id="KW-0479">Metal-binding</keyword>
<feature type="transmembrane region" description="Helical" evidence="18">
    <location>
        <begin position="181"/>
        <end position="207"/>
    </location>
</feature>
<feature type="transmembrane region" description="Helical" evidence="18">
    <location>
        <begin position="93"/>
        <end position="113"/>
    </location>
</feature>
<dbReference type="NCBIfam" id="TIGR02891">
    <property type="entry name" value="CtaD_CoxA"/>
    <property type="match status" value="1"/>
</dbReference>
<dbReference type="InterPro" id="IPR014241">
    <property type="entry name" value="Cyt_c_oxidase_su1_bac"/>
</dbReference>
<keyword evidence="7 17" id="KW-0812">Transmembrane</keyword>
<dbReference type="Gene3D" id="1.20.210.10">
    <property type="entry name" value="Cytochrome c oxidase-like, subunit I domain"/>
    <property type="match status" value="1"/>
</dbReference>
<feature type="transmembrane region" description="Helical" evidence="18">
    <location>
        <begin position="441"/>
        <end position="463"/>
    </location>
</feature>
<feature type="transmembrane region" description="Helical" evidence="18">
    <location>
        <begin position="483"/>
        <end position="504"/>
    </location>
</feature>
<feature type="transmembrane region" description="Helical" evidence="18">
    <location>
        <begin position="331"/>
        <end position="350"/>
    </location>
</feature>
<evidence type="ECO:0000313" key="21">
    <source>
        <dbReference type="EMBL" id="MEE6307789.1"/>
    </source>
</evidence>
<feature type="transmembrane region" description="Helical" evidence="18">
    <location>
        <begin position="278"/>
        <end position="296"/>
    </location>
</feature>
<dbReference type="PANTHER" id="PTHR10422">
    <property type="entry name" value="CYTOCHROME C OXIDASE SUBUNIT 1"/>
    <property type="match status" value="1"/>
</dbReference>
<keyword evidence="11 18" id="KW-1133">Transmembrane helix</keyword>
<dbReference type="Proteomes" id="UP001339911">
    <property type="component" value="Unassembled WGS sequence"/>
</dbReference>
<dbReference type="CDD" id="cd01662">
    <property type="entry name" value="Ubiquinol_Oxidase_I"/>
    <property type="match status" value="1"/>
</dbReference>
<feature type="compositionally biased region" description="Basic and acidic residues" evidence="19">
    <location>
        <begin position="623"/>
        <end position="637"/>
    </location>
</feature>
<evidence type="ECO:0000256" key="10">
    <source>
        <dbReference type="ARBA" id="ARBA00022982"/>
    </source>
</evidence>
<comment type="caution">
    <text evidence="21">The sequence shown here is derived from an EMBL/GenBank/DDBJ whole genome shotgun (WGS) entry which is preliminary data.</text>
</comment>
<keyword evidence="9" id="KW-1278">Translocase</keyword>
<evidence type="ECO:0000256" key="1">
    <source>
        <dbReference type="ARBA" id="ARBA00004141"/>
    </source>
</evidence>
<comment type="pathway">
    <text evidence="2 18">Energy metabolism; oxidative phosphorylation.</text>
</comment>
<dbReference type="Pfam" id="PF00115">
    <property type="entry name" value="COX1"/>
    <property type="match status" value="1"/>
</dbReference>
<proteinExistence type="inferred from homology"/>
<evidence type="ECO:0000256" key="19">
    <source>
        <dbReference type="SAM" id="MobiDB-lite"/>
    </source>
</evidence>
<dbReference type="EC" id="7.1.1.9" evidence="18"/>
<evidence type="ECO:0000256" key="4">
    <source>
        <dbReference type="ARBA" id="ARBA00022448"/>
    </source>
</evidence>
<feature type="transmembrane region" description="Helical" evidence="18">
    <location>
        <begin position="51"/>
        <end position="73"/>
    </location>
</feature>
<evidence type="ECO:0000256" key="13">
    <source>
        <dbReference type="ARBA" id="ARBA00023008"/>
    </source>
</evidence>
<evidence type="ECO:0000256" key="16">
    <source>
        <dbReference type="ARBA" id="ARBA00047816"/>
    </source>
</evidence>
<evidence type="ECO:0000256" key="7">
    <source>
        <dbReference type="ARBA" id="ARBA00022692"/>
    </source>
</evidence>
<dbReference type="InterPro" id="IPR036927">
    <property type="entry name" value="Cyt_c_oxase-like_su1_sf"/>
</dbReference>
<sequence>MRKRVTTEPGQDPGRLILAPARSGGYPGPVREAVRGSRLIRLLGTTDAKQIGLLYLTTSFAFFIAAGVEALLMRAELARPGMQFLSPEQYNQLFTSHGTIMMLLFATPLAFAFGNYLVPLQIGAPDVSFPRLNALAYWLYLFGGLLVLGAFIVPNGGPDFGWTAYPTLSLYQHTPGIGGNLWVVGLVISGLGTILGAVNLITTILTLRAPGMTMFRMPLFTWAMLITALMVIVVFPLLAATLLALLADRVLGAHVYAADHGGPILYQHLFWYFGHPEVYIVALPFFGIISEIIPVFSRKPLFGYKTMVLAIVVIFLYSMTVWAHHMFATGLVLLPFFSAFTFIIAVPTGLKFFNWIGTMWKGQLTFETPMLFSIGFLVTFLFGGLTGVLLASPPADFHTHDTYFVVGHFHYVLFGTIVFAAFAGVYFWFPKMTGRLLDERLGRVHFWTMFVGFHVTFLVHHWLGNEGMPRRYADYLPTDGFTTLHTVSTIGSFVLGASTLFFIYNVWKSWRFGRLVGVDDPWGFGNSLEWVTTCPPPLRNFDRLPQIRSERPAFDAKYGPLVADLGRDLPQRAAEPPQRIRDEMHRDRRTPEPPTAQGAQGARETVGDYPPERSGARPVEVPDPEHVRRPSFEHTDEATENPFDAERTGPSAKRWRDPGGGEEGDDEEER</sequence>
<name>A0ABU7SCX7_9ACTN</name>
<dbReference type="RefSeq" id="WP_331208076.1">
    <property type="nucleotide sequence ID" value="NZ_JAZGQL010000008.1"/>
</dbReference>
<feature type="transmembrane region" description="Helical" evidence="18">
    <location>
        <begin position="308"/>
        <end position="325"/>
    </location>
</feature>
<evidence type="ECO:0000256" key="5">
    <source>
        <dbReference type="ARBA" id="ARBA00022617"/>
    </source>
</evidence>
<keyword evidence="13 18" id="KW-0186">Copper</keyword>
<evidence type="ECO:0000256" key="8">
    <source>
        <dbReference type="ARBA" id="ARBA00022723"/>
    </source>
</evidence>
<dbReference type="PROSITE" id="PS00077">
    <property type="entry name" value="COX1_CUB"/>
    <property type="match status" value="1"/>
</dbReference>
<evidence type="ECO:0000256" key="11">
    <source>
        <dbReference type="ARBA" id="ARBA00022989"/>
    </source>
</evidence>
<reference evidence="21 22" key="1">
    <citation type="submission" date="2024-01" db="EMBL/GenBank/DDBJ databases">
        <title>Genome insights into Plantactinospora veratri sp. nov.</title>
        <authorList>
            <person name="Wang L."/>
        </authorList>
    </citation>
    <scope>NUCLEOTIDE SEQUENCE [LARGE SCALE GENOMIC DNA]</scope>
    <source>
        <strain evidence="21 22">NEAU-FHS4</strain>
    </source>
</reference>
<evidence type="ECO:0000259" key="20">
    <source>
        <dbReference type="PROSITE" id="PS50855"/>
    </source>
</evidence>
<keyword evidence="10 17" id="KW-0249">Electron transport</keyword>
<feature type="transmembrane region" description="Helical" evidence="18">
    <location>
        <begin position="411"/>
        <end position="429"/>
    </location>
</feature>
<evidence type="ECO:0000256" key="9">
    <source>
        <dbReference type="ARBA" id="ARBA00022967"/>
    </source>
</evidence>
<feature type="transmembrane region" description="Helical" evidence="18">
    <location>
        <begin position="134"/>
        <end position="153"/>
    </location>
</feature>
<keyword evidence="14 18" id="KW-0472">Membrane</keyword>
<comment type="catalytic activity">
    <reaction evidence="16 18">
        <text>4 Fe(II)-[cytochrome c] + O2 + 8 H(+)(in) = 4 Fe(III)-[cytochrome c] + 2 H2O + 4 H(+)(out)</text>
        <dbReference type="Rhea" id="RHEA:11436"/>
        <dbReference type="Rhea" id="RHEA-COMP:10350"/>
        <dbReference type="Rhea" id="RHEA-COMP:14399"/>
        <dbReference type="ChEBI" id="CHEBI:15377"/>
        <dbReference type="ChEBI" id="CHEBI:15378"/>
        <dbReference type="ChEBI" id="CHEBI:15379"/>
        <dbReference type="ChEBI" id="CHEBI:29033"/>
        <dbReference type="ChEBI" id="CHEBI:29034"/>
        <dbReference type="EC" id="7.1.1.9"/>
    </reaction>
</comment>
<evidence type="ECO:0000256" key="14">
    <source>
        <dbReference type="ARBA" id="ARBA00023136"/>
    </source>
</evidence>
<accession>A0ABU7SCX7</accession>
<keyword evidence="5 17" id="KW-0349">Heme</keyword>